<reference evidence="3" key="1">
    <citation type="journal article" date="2012" name="MBio">
        <title>Comparative genome analysis of Trichophyton rubrum and related dermatophytes reveals candidate genes involved in infection.</title>
        <authorList>
            <person name="Martinez D.A."/>
            <person name="Oliver B.G."/>
            <person name="Graeser Y."/>
            <person name="Goldberg J.M."/>
            <person name="Li W."/>
            <person name="Martinez-Rossi N.M."/>
            <person name="Monod M."/>
            <person name="Shelest E."/>
            <person name="Barton R.C."/>
            <person name="Birch E."/>
            <person name="Brakhage A.A."/>
            <person name="Chen Z."/>
            <person name="Gurr S.J."/>
            <person name="Heiman D."/>
            <person name="Heitman J."/>
            <person name="Kosti I."/>
            <person name="Rossi A."/>
            <person name="Saif S."/>
            <person name="Samalova M."/>
            <person name="Saunders C.W."/>
            <person name="Shea T."/>
            <person name="Summerbell R.C."/>
            <person name="Xu J."/>
            <person name="Young S."/>
            <person name="Zeng Q."/>
            <person name="Birren B.W."/>
            <person name="Cuomo C.A."/>
            <person name="White T.C."/>
        </authorList>
    </citation>
    <scope>NUCLEOTIDE SEQUENCE [LARGE SCALE GENOMIC DNA]</scope>
    <source>
        <strain evidence="3">ATCC MYA-4605 / CBS 113480</strain>
    </source>
</reference>
<dbReference type="STRING" id="554155.C5FWJ8"/>
<feature type="compositionally biased region" description="Basic and acidic residues" evidence="1">
    <location>
        <begin position="768"/>
        <end position="778"/>
    </location>
</feature>
<name>C5FWJ8_ARTOC</name>
<dbReference type="HOGENOM" id="CLU_280926_0_0_1"/>
<accession>C5FWJ8</accession>
<dbReference type="Proteomes" id="UP000002035">
    <property type="component" value="Unassembled WGS sequence"/>
</dbReference>
<feature type="compositionally biased region" description="Polar residues" evidence="1">
    <location>
        <begin position="167"/>
        <end position="194"/>
    </location>
</feature>
<dbReference type="VEuPathDB" id="FungiDB:MCYG_07101"/>
<evidence type="ECO:0000256" key="1">
    <source>
        <dbReference type="SAM" id="MobiDB-lite"/>
    </source>
</evidence>
<feature type="region of interest" description="Disordered" evidence="1">
    <location>
        <begin position="163"/>
        <end position="194"/>
    </location>
</feature>
<dbReference type="OMA" id="RISYNQD"/>
<dbReference type="AlphaFoldDB" id="C5FWJ8"/>
<evidence type="ECO:0000313" key="2">
    <source>
        <dbReference type="EMBL" id="EEQ34282.1"/>
    </source>
</evidence>
<proteinExistence type="predicted"/>
<feature type="region of interest" description="Disordered" evidence="1">
    <location>
        <begin position="615"/>
        <end position="638"/>
    </location>
</feature>
<gene>
    <name evidence="2" type="ORF">MCYG_07101</name>
</gene>
<keyword evidence="3" id="KW-1185">Reference proteome</keyword>
<dbReference type="GeneID" id="9226922"/>
<dbReference type="eggNOG" id="ENOG502RPEM">
    <property type="taxonomic scope" value="Eukaryota"/>
</dbReference>
<dbReference type="RefSeq" id="XP_002845137.1">
    <property type="nucleotide sequence ID" value="XM_002845091.1"/>
</dbReference>
<feature type="region of interest" description="Disordered" evidence="1">
    <location>
        <begin position="841"/>
        <end position="866"/>
    </location>
</feature>
<dbReference type="EMBL" id="DS995706">
    <property type="protein sequence ID" value="EEQ34282.1"/>
    <property type="molecule type" value="Genomic_DNA"/>
</dbReference>
<organism evidence="2 3">
    <name type="scientific">Arthroderma otae (strain ATCC MYA-4605 / CBS 113480)</name>
    <name type="common">Microsporum canis</name>
    <dbReference type="NCBI Taxonomy" id="554155"/>
    <lineage>
        <taxon>Eukaryota</taxon>
        <taxon>Fungi</taxon>
        <taxon>Dikarya</taxon>
        <taxon>Ascomycota</taxon>
        <taxon>Pezizomycotina</taxon>
        <taxon>Eurotiomycetes</taxon>
        <taxon>Eurotiomycetidae</taxon>
        <taxon>Onygenales</taxon>
        <taxon>Arthrodermataceae</taxon>
        <taxon>Microsporum</taxon>
    </lineage>
</organism>
<evidence type="ECO:0000313" key="3">
    <source>
        <dbReference type="Proteomes" id="UP000002035"/>
    </source>
</evidence>
<feature type="region of interest" description="Disordered" evidence="1">
    <location>
        <begin position="1045"/>
        <end position="1078"/>
    </location>
</feature>
<protein>
    <submittedName>
        <fullName evidence="2">Uncharacterized protein</fullName>
    </submittedName>
</protein>
<dbReference type="OrthoDB" id="5431239at2759"/>
<sequence>MARPASPNANYPEINEYFPNFDFSLLTIPPPDWELYDIPDKTHLRNRAFDLKTFKRLVLKRIIYNHETKHRPSWHQFVSRDCDSGPRLLRQSYNPPQFSRRIPRGVPEWKYSLPEEITPATAMAQSDANAREERPLPDASVSTQACEPLRPAPRDTIIPLRHRPTASFPSHQNPVINQDSTNPGSSQRRGTASRFLPTTRTGIQGHTTCSPGYQALKNIRTATKVPPTPNQSQLDYLLRRFISRRAYGLLDSPLHNEIPSAQIRFIRDSVTGPIIGATTFSHLRLSVSEDRTHIFFDDQGALYPFRCRGPLSRNGISDVVDCIIVAGLLTHAGSTTVDKTARLNRAKIFSPPESAFIHALRDCSNDILSDDSVSTVKERLWDTYNQHYQPDLSFAERPIMDPARIWAAFTGPFAQFQFSYTDNYVSCSHSGGTTESVTCRRTVASVGYQDNDNKGVEVSALLQRFFRNNTAFKCPNGVNSCSRKRERLFESTPFRLVIQPHRQSRILNTCASAIKVQFANTDGEMIEEEYIFIGGIYRDEKNSMAHHRLCWNDKDNESDGGRFLQIYDASQISGMVPGGIRPRNPYEIAPSTWWVNGYPALLFFEKIIHPPEGLSINEPGHSSNRTPTPIRPAKKDNHSHNYMVPLSKTRQPATPSHTTPQLTKIRTLTGSIRRNPEPTSPSGRRYMNEVQSNAHYNPTGSSRQVNNTNHDNASRMAQGPYTAPRFDTTINSRSHANGRSQAVLTGGQPYQATNHPPSMPMSSTPTDAHSHMDNDDRPSLVPARGHRDNNHQRYHSPAISELNTPIDRHVPRGYVLSPEFSAHYPTDAYEEALTTLDTPTSAHRQINHRPGSASANQEKQRPPSIEVLSSPLSPAGGRAEPAVVINPQAVNIYDAPRYPPPIHSPNMLPGPSWAANINGEIDPQPPILTDTQTPGAANTDAISSSAVGINPEDLEACNWAFDEFLHNDTLLYHIEDPMDANSAIAIPQPPDDLFSPEGQVENTDMTSFTTDEAWLSQWDVNGVASNAGATPLVEDTLLGAPMVGDATSGNSLKRKSSIGDGEWPPFTGEYGDQLKRRG</sequence>
<feature type="region of interest" description="Disordered" evidence="1">
    <location>
        <begin position="125"/>
        <end position="145"/>
    </location>
</feature>
<feature type="region of interest" description="Disordered" evidence="1">
    <location>
        <begin position="752"/>
        <end position="778"/>
    </location>
</feature>